<reference evidence="2" key="1">
    <citation type="submission" date="2024-07" db="EMBL/GenBank/DDBJ databases">
        <title>Two chromosome-level genome assemblies of Korean endemic species Abeliophyllum distichum and Forsythia ovata (Oleaceae).</title>
        <authorList>
            <person name="Jang H."/>
        </authorList>
    </citation>
    <scope>NUCLEOTIDE SEQUENCE [LARGE SCALE GENOMIC DNA]</scope>
</reference>
<accession>A0ABD1NS77</accession>
<organism evidence="1 2">
    <name type="scientific">Abeliophyllum distichum</name>
    <dbReference type="NCBI Taxonomy" id="126358"/>
    <lineage>
        <taxon>Eukaryota</taxon>
        <taxon>Viridiplantae</taxon>
        <taxon>Streptophyta</taxon>
        <taxon>Embryophyta</taxon>
        <taxon>Tracheophyta</taxon>
        <taxon>Spermatophyta</taxon>
        <taxon>Magnoliopsida</taxon>
        <taxon>eudicotyledons</taxon>
        <taxon>Gunneridae</taxon>
        <taxon>Pentapetalae</taxon>
        <taxon>asterids</taxon>
        <taxon>lamiids</taxon>
        <taxon>Lamiales</taxon>
        <taxon>Oleaceae</taxon>
        <taxon>Forsythieae</taxon>
        <taxon>Abeliophyllum</taxon>
    </lineage>
</organism>
<dbReference type="InterPro" id="IPR033254">
    <property type="entry name" value="Plant_FLA"/>
</dbReference>
<comment type="caution">
    <text evidence="1">The sequence shown here is derived from an EMBL/GenBank/DDBJ whole genome shotgun (WGS) entry which is preliminary data.</text>
</comment>
<proteinExistence type="predicted"/>
<name>A0ABD1NS77_9LAMI</name>
<dbReference type="Proteomes" id="UP001604336">
    <property type="component" value="Unassembled WGS sequence"/>
</dbReference>
<dbReference type="AlphaFoldDB" id="A0ABD1NS77"/>
<evidence type="ECO:0000313" key="1">
    <source>
        <dbReference type="EMBL" id="KAL2454486.1"/>
    </source>
</evidence>
<dbReference type="PANTHER" id="PTHR32382:SF4">
    <property type="entry name" value="FASCICLIN-LIKE ARABINOGALACTAN PROTEIN 1"/>
    <property type="match status" value="1"/>
</dbReference>
<dbReference type="EMBL" id="JBFOLK010000353">
    <property type="protein sequence ID" value="KAL2454486.1"/>
    <property type="molecule type" value="Genomic_DNA"/>
</dbReference>
<gene>
    <name evidence="1" type="ORF">Adt_48012</name>
</gene>
<evidence type="ECO:0000313" key="2">
    <source>
        <dbReference type="Proteomes" id="UP001604336"/>
    </source>
</evidence>
<keyword evidence="2" id="KW-1185">Reference proteome</keyword>
<dbReference type="PANTHER" id="PTHR32382">
    <property type="entry name" value="FASCICLIN-LIKE ARABINOGALACTAN PROTEIN"/>
    <property type="match status" value="1"/>
</dbReference>
<sequence>MEIIVLFFPATTNAHNITHILAKFLEFSTFNHYLSKIPPTEDNNWQETITVCTVDNVGSKNVLSIHVLLDYFDAKKLHRSPMAVHLPPTCIRPSLTHMFKLVQLSH</sequence>
<protein>
    <submittedName>
        <fullName evidence="1">Fasciclin-like arabinogalactan protein 2</fullName>
    </submittedName>
</protein>